<evidence type="ECO:0008006" key="4">
    <source>
        <dbReference type="Google" id="ProtNLM"/>
    </source>
</evidence>
<proteinExistence type="predicted"/>
<comment type="caution">
    <text evidence="2">The sequence shown here is derived from an EMBL/GenBank/DDBJ whole genome shotgun (WGS) entry which is preliminary data.</text>
</comment>
<accession>A0A2U1ZYU5</accession>
<dbReference type="Proteomes" id="UP000245166">
    <property type="component" value="Unassembled WGS sequence"/>
</dbReference>
<dbReference type="PROSITE" id="PS51257">
    <property type="entry name" value="PROKAR_LIPOPROTEIN"/>
    <property type="match status" value="1"/>
</dbReference>
<dbReference type="AlphaFoldDB" id="A0A2U1ZYU5"/>
<dbReference type="RefSeq" id="WP_109230540.1">
    <property type="nucleotide sequence ID" value="NZ_PYHR01000002.1"/>
</dbReference>
<sequence>MRRLAAGRALSSVGLASVALTVVALTGCSGSDPDDDVDGVDVTVSDVSTDDGLRYTVEVTNGLDEPLWFHDYYGSAERANGGTLRIVQEFGTDEGEWTDGGPGGDPVVTLEPGRSDAATWMTTGDPLADLGLGESAELVVCVELVTRSQVTDLGLDFGDVETIERGVLEDAPRRACSEPVPVD</sequence>
<evidence type="ECO:0000313" key="2">
    <source>
        <dbReference type="EMBL" id="PWD52159.1"/>
    </source>
</evidence>
<feature type="chain" id="PRO_5015520919" description="Lipoprotein" evidence="1">
    <location>
        <begin position="25"/>
        <end position="183"/>
    </location>
</feature>
<name>A0A2U1ZYU5_9MICO</name>
<keyword evidence="3" id="KW-1185">Reference proteome</keyword>
<dbReference type="EMBL" id="PYHR01000002">
    <property type="protein sequence ID" value="PWD52159.1"/>
    <property type="molecule type" value="Genomic_DNA"/>
</dbReference>
<protein>
    <recommendedName>
        <fullName evidence="4">Lipoprotein</fullName>
    </recommendedName>
</protein>
<keyword evidence="1" id="KW-0732">Signal</keyword>
<gene>
    <name evidence="2" type="ORF">C8046_17435</name>
</gene>
<reference evidence="2 3" key="1">
    <citation type="submission" date="2018-03" db="EMBL/GenBank/DDBJ databases">
        <title>Genome assembly of novel Miniimonas species PCH200.</title>
        <authorList>
            <person name="Thakur V."/>
            <person name="Kumar V."/>
            <person name="Singh D."/>
        </authorList>
    </citation>
    <scope>NUCLEOTIDE SEQUENCE [LARGE SCALE GENOMIC DNA]</scope>
    <source>
        <strain evidence="2 3">PCH200</strain>
    </source>
</reference>
<evidence type="ECO:0000256" key="1">
    <source>
        <dbReference type="SAM" id="SignalP"/>
    </source>
</evidence>
<evidence type="ECO:0000313" key="3">
    <source>
        <dbReference type="Proteomes" id="UP000245166"/>
    </source>
</evidence>
<feature type="signal peptide" evidence="1">
    <location>
        <begin position="1"/>
        <end position="24"/>
    </location>
</feature>
<organism evidence="2 3">
    <name type="scientific">Serinibacter arcticus</name>
    <dbReference type="NCBI Taxonomy" id="1655435"/>
    <lineage>
        <taxon>Bacteria</taxon>
        <taxon>Bacillati</taxon>
        <taxon>Actinomycetota</taxon>
        <taxon>Actinomycetes</taxon>
        <taxon>Micrococcales</taxon>
        <taxon>Beutenbergiaceae</taxon>
        <taxon>Serinibacter</taxon>
    </lineage>
</organism>